<dbReference type="EMBL" id="BNDS01000001">
    <property type="protein sequence ID" value="GHH96843.1"/>
    <property type="molecule type" value="Genomic_DNA"/>
</dbReference>
<comment type="caution">
    <text evidence="2">The sequence shown here is derived from an EMBL/GenBank/DDBJ whole genome shotgun (WGS) entry which is preliminary data.</text>
</comment>
<dbReference type="Proteomes" id="UP000637074">
    <property type="component" value="Unassembled WGS sequence"/>
</dbReference>
<organism evidence="2 3">
    <name type="scientific">Neobacillus kokaensis</name>
    <dbReference type="NCBI Taxonomy" id="2759023"/>
    <lineage>
        <taxon>Bacteria</taxon>
        <taxon>Bacillati</taxon>
        <taxon>Bacillota</taxon>
        <taxon>Bacilli</taxon>
        <taxon>Bacillales</taxon>
        <taxon>Bacillaceae</taxon>
        <taxon>Neobacillus</taxon>
    </lineage>
</organism>
<evidence type="ECO:0000256" key="1">
    <source>
        <dbReference type="SAM" id="Phobius"/>
    </source>
</evidence>
<feature type="transmembrane region" description="Helical" evidence="1">
    <location>
        <begin position="6"/>
        <end position="27"/>
    </location>
</feature>
<proteinExistence type="predicted"/>
<evidence type="ECO:0000313" key="3">
    <source>
        <dbReference type="Proteomes" id="UP000637074"/>
    </source>
</evidence>
<dbReference type="Pfam" id="PF26310">
    <property type="entry name" value="YczF"/>
    <property type="match status" value="1"/>
</dbReference>
<accession>A0ABQ3N013</accession>
<reference evidence="2 3" key="1">
    <citation type="journal article" date="2022" name="Int. J. Syst. Evol. Microbiol.">
        <title>Neobacillus kokaensis sp. nov., isolated from soil.</title>
        <authorList>
            <person name="Yuki K."/>
            <person name="Matsubara H."/>
            <person name="Yamaguchi S."/>
        </authorList>
    </citation>
    <scope>NUCLEOTIDE SEQUENCE [LARGE SCALE GENOMIC DNA]</scope>
    <source>
        <strain evidence="2 3">LOB 377</strain>
    </source>
</reference>
<name>A0ABQ3N013_9BACI</name>
<keyword evidence="3" id="KW-1185">Reference proteome</keyword>
<feature type="transmembrane region" description="Helical" evidence="1">
    <location>
        <begin position="48"/>
        <end position="67"/>
    </location>
</feature>
<sequence>MKTIVVMFLLSLSMIILVTLLDFAMGFGRTEIISKQIKPFRVSEKTDITIMVLFALYFVIKVIVGFVKQIQQNNGQ</sequence>
<dbReference type="InterPro" id="IPR058725">
    <property type="entry name" value="YczF"/>
</dbReference>
<evidence type="ECO:0000313" key="2">
    <source>
        <dbReference type="EMBL" id="GHH96843.1"/>
    </source>
</evidence>
<gene>
    <name evidence="2" type="ORF">AM1BK_03860</name>
</gene>
<protein>
    <submittedName>
        <fullName evidence="2">Uncharacterized protein</fullName>
    </submittedName>
</protein>
<keyword evidence="1" id="KW-1133">Transmembrane helix</keyword>
<dbReference type="RefSeq" id="WP_191269143.1">
    <property type="nucleotide sequence ID" value="NZ_BNDS01000001.1"/>
</dbReference>
<keyword evidence="1" id="KW-0472">Membrane</keyword>
<keyword evidence="1" id="KW-0812">Transmembrane</keyword>